<dbReference type="Pfam" id="PF04919">
    <property type="entry name" value="DUF655"/>
    <property type="match status" value="1"/>
</dbReference>
<evidence type="ECO:0008006" key="3">
    <source>
        <dbReference type="Google" id="ProtNLM"/>
    </source>
</evidence>
<sequence>MVRKEDYAYVLDIIPPEEALMKEAEIIRRGFPRRDTYLQVVGEEYFTLLEVTLKHEATVEIGERVYIGNGVRDKVNKIVRRLKYDELTPQAKQELEAVVEKIVKVREKFFIDWINKAGPLTLKLHSLELLKGIGKKTLNQVLEERVKKPFESFDDFKNRIGINVQRLIVERIIRELQGNEQYYVFTAPPPP</sequence>
<dbReference type="PANTHER" id="PTHR40734:SF1">
    <property type="entry name" value="DNA-BINDING PROTEIN"/>
    <property type="match status" value="1"/>
</dbReference>
<dbReference type="OrthoDB" id="7902at2157"/>
<dbReference type="InterPro" id="IPR012340">
    <property type="entry name" value="NA-bd_OB-fold"/>
</dbReference>
<dbReference type="eggNOG" id="arCOG04130">
    <property type="taxonomic scope" value="Archaea"/>
</dbReference>
<gene>
    <name evidence="1" type="ordered locus">Cmaq_1981</name>
</gene>
<organism evidence="1 2">
    <name type="scientific">Caldivirga maquilingensis (strain ATCC 700844 / DSM 13496 / JCM 10307 / IC-167)</name>
    <dbReference type="NCBI Taxonomy" id="397948"/>
    <lineage>
        <taxon>Archaea</taxon>
        <taxon>Thermoproteota</taxon>
        <taxon>Thermoprotei</taxon>
        <taxon>Thermoproteales</taxon>
        <taxon>Thermoproteaceae</taxon>
        <taxon>Caldivirga</taxon>
    </lineage>
</organism>
<name>A8MC13_CALMQ</name>
<evidence type="ECO:0000313" key="1">
    <source>
        <dbReference type="EMBL" id="ABW02797.1"/>
    </source>
</evidence>
<dbReference type="KEGG" id="cma:Cmaq_1981"/>
<dbReference type="GeneID" id="5710012"/>
<protein>
    <recommendedName>
        <fullName evidence="3">Nucleotide binding protein</fullName>
    </recommendedName>
</protein>
<dbReference type="AlphaFoldDB" id="A8MC13"/>
<dbReference type="STRING" id="397948.Cmaq_1981"/>
<dbReference type="InterPro" id="IPR007003">
    <property type="entry name" value="DUF655"/>
</dbReference>
<evidence type="ECO:0000313" key="2">
    <source>
        <dbReference type="Proteomes" id="UP000001137"/>
    </source>
</evidence>
<reference evidence="1 2" key="1">
    <citation type="submission" date="2007-10" db="EMBL/GenBank/DDBJ databases">
        <title>Complete sequence of Caldivirga maquilingensis IC-167.</title>
        <authorList>
            <consortium name="US DOE Joint Genome Institute"/>
            <person name="Copeland A."/>
            <person name="Lucas S."/>
            <person name="Lapidus A."/>
            <person name="Barry K."/>
            <person name="Glavina del Rio T."/>
            <person name="Dalin E."/>
            <person name="Tice H."/>
            <person name="Pitluck S."/>
            <person name="Saunders E."/>
            <person name="Brettin T."/>
            <person name="Bruce D."/>
            <person name="Detter J.C."/>
            <person name="Han C."/>
            <person name="Schmutz J."/>
            <person name="Larimer F."/>
            <person name="Land M."/>
            <person name="Hauser L."/>
            <person name="Kyrpides N."/>
            <person name="Ivanova N."/>
            <person name="Biddle J.F."/>
            <person name="Zhang Z."/>
            <person name="Fitz-Gibbon S.T."/>
            <person name="Lowe T.M."/>
            <person name="Saltikov C."/>
            <person name="House C.H."/>
            <person name="Richardson P."/>
        </authorList>
    </citation>
    <scope>NUCLEOTIDE SEQUENCE [LARGE SCALE GENOMIC DNA]</scope>
    <source>
        <strain evidence="2">ATCC 700844 / DSM 13496 / JCM 10307 / IC-167</strain>
    </source>
</reference>
<dbReference type="HOGENOM" id="CLU_076814_1_0_2"/>
<dbReference type="EMBL" id="CP000852">
    <property type="protein sequence ID" value="ABW02797.1"/>
    <property type="molecule type" value="Genomic_DNA"/>
</dbReference>
<dbReference type="RefSeq" id="WP_012187016.1">
    <property type="nucleotide sequence ID" value="NC_009954.1"/>
</dbReference>
<dbReference type="PANTHER" id="PTHR40734">
    <property type="entry name" value="TRNA-SPECIFIC ADENOSINE DEAMINASE-RELATED"/>
    <property type="match status" value="1"/>
</dbReference>
<accession>A8MC13</accession>
<dbReference type="Gene3D" id="2.40.50.140">
    <property type="entry name" value="Nucleic acid-binding proteins"/>
    <property type="match status" value="1"/>
</dbReference>
<keyword evidence="2" id="KW-1185">Reference proteome</keyword>
<dbReference type="Proteomes" id="UP000001137">
    <property type="component" value="Chromosome"/>
</dbReference>
<dbReference type="Gene3D" id="1.10.150.280">
    <property type="entry name" value="AF1531-like domain"/>
    <property type="match status" value="1"/>
</dbReference>
<proteinExistence type="predicted"/>
<dbReference type="SUPFAM" id="SSF160975">
    <property type="entry name" value="AF1531-like"/>
    <property type="match status" value="1"/>
</dbReference>